<name>A0ABQ5DSU3_9ASTR</name>
<organism evidence="2 3">
    <name type="scientific">Tanacetum coccineum</name>
    <dbReference type="NCBI Taxonomy" id="301880"/>
    <lineage>
        <taxon>Eukaryota</taxon>
        <taxon>Viridiplantae</taxon>
        <taxon>Streptophyta</taxon>
        <taxon>Embryophyta</taxon>
        <taxon>Tracheophyta</taxon>
        <taxon>Spermatophyta</taxon>
        <taxon>Magnoliopsida</taxon>
        <taxon>eudicotyledons</taxon>
        <taxon>Gunneridae</taxon>
        <taxon>Pentapetalae</taxon>
        <taxon>asterids</taxon>
        <taxon>campanulids</taxon>
        <taxon>Asterales</taxon>
        <taxon>Asteraceae</taxon>
        <taxon>Asteroideae</taxon>
        <taxon>Anthemideae</taxon>
        <taxon>Anthemidinae</taxon>
        <taxon>Tanacetum</taxon>
    </lineage>
</organism>
<keyword evidence="3" id="KW-1185">Reference proteome</keyword>
<reference evidence="2" key="1">
    <citation type="journal article" date="2022" name="Int. J. Mol. Sci.">
        <title>Draft Genome of Tanacetum Coccineum: Genomic Comparison of Closely Related Tanacetum-Family Plants.</title>
        <authorList>
            <person name="Yamashiro T."/>
            <person name="Shiraishi A."/>
            <person name="Nakayama K."/>
            <person name="Satake H."/>
        </authorList>
    </citation>
    <scope>NUCLEOTIDE SEQUENCE</scope>
</reference>
<reference evidence="2" key="2">
    <citation type="submission" date="2022-01" db="EMBL/GenBank/DDBJ databases">
        <authorList>
            <person name="Yamashiro T."/>
            <person name="Shiraishi A."/>
            <person name="Satake H."/>
            <person name="Nakayama K."/>
        </authorList>
    </citation>
    <scope>NUCLEOTIDE SEQUENCE</scope>
</reference>
<sequence length="244" mass="27418">MSFGSQSAGEPVVPKFDMHTYTSNLTVDEINSLVKEYSIPLDLHPYDMPWRHLDSSMMDPPHTSVRAKDIHLLCENMIELRLVYPTMLYEIGLTTIWKHVGHHLVFKDGEGNVATNMPRFLKFPMVGGVRFGKGTALKENKTIVQHTTKPLPSRTLIPKKSDHQTVVEHEDERVLVAKRKDQMAKDKAVGKRLAAEESSRRTKKKKTAPMSMALLESDADNSNQSGSGTHHFISPITTIICNTS</sequence>
<evidence type="ECO:0000313" key="3">
    <source>
        <dbReference type="Proteomes" id="UP001151760"/>
    </source>
</evidence>
<proteinExistence type="predicted"/>
<gene>
    <name evidence="2" type="ORF">Tco_0950966</name>
</gene>
<evidence type="ECO:0000313" key="2">
    <source>
        <dbReference type="EMBL" id="GJT42251.1"/>
    </source>
</evidence>
<dbReference type="Proteomes" id="UP001151760">
    <property type="component" value="Unassembled WGS sequence"/>
</dbReference>
<feature type="compositionally biased region" description="Basic and acidic residues" evidence="1">
    <location>
        <begin position="186"/>
        <end position="200"/>
    </location>
</feature>
<evidence type="ECO:0000256" key="1">
    <source>
        <dbReference type="SAM" id="MobiDB-lite"/>
    </source>
</evidence>
<comment type="caution">
    <text evidence="2">The sequence shown here is derived from an EMBL/GenBank/DDBJ whole genome shotgun (WGS) entry which is preliminary data.</text>
</comment>
<feature type="region of interest" description="Disordered" evidence="1">
    <location>
        <begin position="186"/>
        <end position="211"/>
    </location>
</feature>
<dbReference type="EMBL" id="BQNB010015629">
    <property type="protein sequence ID" value="GJT42251.1"/>
    <property type="molecule type" value="Genomic_DNA"/>
</dbReference>
<protein>
    <submittedName>
        <fullName evidence="2">Uncharacterized protein</fullName>
    </submittedName>
</protein>
<accession>A0ABQ5DSU3</accession>